<dbReference type="RefSeq" id="WP_053237652.1">
    <property type="nucleotide sequence ID" value="NZ_CP011125.1"/>
</dbReference>
<proteinExistence type="predicted"/>
<dbReference type="KEGG" id="samy:DB32_007856"/>
<reference evidence="1 2" key="1">
    <citation type="submission" date="2015-03" db="EMBL/GenBank/DDBJ databases">
        <title>Genome assembly of Sandaracinus amylolyticus DSM 53668.</title>
        <authorList>
            <person name="Sharma G."/>
            <person name="Subramanian S."/>
        </authorList>
    </citation>
    <scope>NUCLEOTIDE SEQUENCE [LARGE SCALE GENOMIC DNA]</scope>
    <source>
        <strain evidence="1 2">DSM 53668</strain>
    </source>
</reference>
<gene>
    <name evidence="1" type="ORF">DB32_007856</name>
</gene>
<dbReference type="EMBL" id="CP011125">
    <property type="protein sequence ID" value="AKF10707.1"/>
    <property type="molecule type" value="Genomic_DNA"/>
</dbReference>
<protein>
    <submittedName>
        <fullName evidence="1">Uncharacterized protein</fullName>
    </submittedName>
</protein>
<dbReference type="Proteomes" id="UP000034883">
    <property type="component" value="Chromosome"/>
</dbReference>
<dbReference type="AlphaFoldDB" id="A0A0F6YNT5"/>
<accession>A0A0F6YNT5</accession>
<sequence>MSLPTDDRASTIILRDARYHRASIKADPTTAHLAERVETGERVLRDAAQATEAAEDARVEAYARLVRADYALDARTRRVELEVLTAVLRDRSTPGYRACFPQGLTALIALRGEEQERATRSLVAALGVHFPDVAAAHGAALTELAAAAVTAERAWLETERLLSAAMGDERLARVELIRALQRNEGALIELFPGDKRQAKSYFRKSARRGRKGDPSGEE</sequence>
<keyword evidence="2" id="KW-1185">Reference proteome</keyword>
<evidence type="ECO:0000313" key="1">
    <source>
        <dbReference type="EMBL" id="AKF10707.1"/>
    </source>
</evidence>
<name>A0A0F6YNT5_9BACT</name>
<evidence type="ECO:0000313" key="2">
    <source>
        <dbReference type="Proteomes" id="UP000034883"/>
    </source>
</evidence>
<organism evidence="1 2">
    <name type="scientific">Sandaracinus amylolyticus</name>
    <dbReference type="NCBI Taxonomy" id="927083"/>
    <lineage>
        <taxon>Bacteria</taxon>
        <taxon>Pseudomonadati</taxon>
        <taxon>Myxococcota</taxon>
        <taxon>Polyangia</taxon>
        <taxon>Polyangiales</taxon>
        <taxon>Sandaracinaceae</taxon>
        <taxon>Sandaracinus</taxon>
    </lineage>
</organism>